<dbReference type="SUPFAM" id="SSF48371">
    <property type="entry name" value="ARM repeat"/>
    <property type="match status" value="1"/>
</dbReference>
<dbReference type="InterPro" id="IPR040059">
    <property type="entry name" value="PUM3"/>
</dbReference>
<keyword evidence="9" id="KW-1185">Reference proteome</keyword>
<dbReference type="GO" id="GO:0006364">
    <property type="term" value="P:rRNA processing"/>
    <property type="evidence" value="ECO:0007669"/>
    <property type="project" value="UniProtKB-KW"/>
</dbReference>
<feature type="compositionally biased region" description="Basic and acidic residues" evidence="6">
    <location>
        <begin position="1"/>
        <end position="45"/>
    </location>
</feature>
<keyword evidence="3" id="KW-0677">Repeat</keyword>
<evidence type="ECO:0000256" key="3">
    <source>
        <dbReference type="ARBA" id="ARBA00022737"/>
    </source>
</evidence>
<feature type="domain" description="CPL" evidence="7">
    <location>
        <begin position="403"/>
        <end position="542"/>
    </location>
</feature>
<dbReference type="GO" id="GO:0005730">
    <property type="term" value="C:nucleolus"/>
    <property type="evidence" value="ECO:0007669"/>
    <property type="project" value="TreeGrafter"/>
</dbReference>
<sequence>MAAAKRSLDGAEVKSSKKAKISHENHQKTKDASRPTAQKSERKAETFAGGTGQSSREAHAKQKTLTRERKAARPNYDAIARSMKIWERIRRKSHVPKEERTALVHELFEIITGRVKEFVFKHDCTRVVQCALKYATPEQRKQITAELKGSYRELAESKYAKFLIAKMVVGDNESRDAVINEFYGHAKRLIRHPEASWLVDDLYRTIATPQQKAILLREWYGPEFVVFRNTTSPTDDPVTADLSEILAKHPEKRGPVMNHLHEMTNGLVQKKATAFTILHDALLQYFLNCKGSETTDFLAMVQDDEEGDLAKNLAFTNSGSHLLALCLAHGSAKDRRAFLKPLKTHIKLLASDQYGHRVLLTAYDVIDDTVQVSKSVFSELLSKDADAEAREQELLAQVEHLTARIPLLYLLSPDAPKWLILDDTAAIIQEVRTIRKETSKKDPEKRRLELLGHVSQPLLDLITNHAQYLAQSTFGCQFITETIFGCGSNGDVNNALAAIANLVTEMPEDDEKRQEVEKIIASPAVGRMLKALVQGGRFEKATKSINLVDPPLKFDELLYSRLMAKGGDAEVIEWANGPNSWVIVAMLESEHFEAKDELANLLRKNSERLNKDNKGAAIVLQTIGSQPSTGVEKTSKKRQAGEDEDASSRKQKDKPTQKKRKA</sequence>
<dbReference type="PANTHER" id="PTHR13389">
    <property type="entry name" value="PUMILIO HOMOLOG 3"/>
    <property type="match status" value="1"/>
</dbReference>
<evidence type="ECO:0000313" key="9">
    <source>
        <dbReference type="Proteomes" id="UP001172673"/>
    </source>
</evidence>
<organism evidence="8 9">
    <name type="scientific">Cladophialophora chaetospira</name>
    <dbReference type="NCBI Taxonomy" id="386627"/>
    <lineage>
        <taxon>Eukaryota</taxon>
        <taxon>Fungi</taxon>
        <taxon>Dikarya</taxon>
        <taxon>Ascomycota</taxon>
        <taxon>Pezizomycotina</taxon>
        <taxon>Eurotiomycetes</taxon>
        <taxon>Chaetothyriomycetidae</taxon>
        <taxon>Chaetothyriales</taxon>
        <taxon>Herpotrichiellaceae</taxon>
        <taxon>Cladophialophora</taxon>
    </lineage>
</organism>
<dbReference type="PANTHER" id="PTHR13389:SF0">
    <property type="entry name" value="PUMILIO HOMOLOG 3"/>
    <property type="match status" value="1"/>
</dbReference>
<dbReference type="Pfam" id="PF08144">
    <property type="entry name" value="CPL"/>
    <property type="match status" value="1"/>
</dbReference>
<feature type="compositionally biased region" description="Basic and acidic residues" evidence="6">
    <location>
        <begin position="56"/>
        <end position="71"/>
    </location>
</feature>
<dbReference type="SMART" id="SM00025">
    <property type="entry name" value="Pumilio"/>
    <property type="match status" value="5"/>
</dbReference>
<dbReference type="Proteomes" id="UP001172673">
    <property type="component" value="Unassembled WGS sequence"/>
</dbReference>
<feature type="region of interest" description="Disordered" evidence="6">
    <location>
        <begin position="1"/>
        <end position="74"/>
    </location>
</feature>
<reference evidence="8" key="1">
    <citation type="submission" date="2022-10" db="EMBL/GenBank/DDBJ databases">
        <title>Culturing micro-colonial fungi from biological soil crusts in the Mojave desert and describing Neophaeococcomyces mojavensis, and introducing the new genera and species Taxawa tesnikishii.</title>
        <authorList>
            <person name="Kurbessoian T."/>
            <person name="Stajich J.E."/>
        </authorList>
    </citation>
    <scope>NUCLEOTIDE SEQUENCE</scope>
    <source>
        <strain evidence="8">TK_41</strain>
    </source>
</reference>
<keyword evidence="4" id="KW-0694">RNA-binding</keyword>
<dbReference type="InterPro" id="IPR001313">
    <property type="entry name" value="Pumilio_RNA-bd_rpt"/>
</dbReference>
<dbReference type="Pfam" id="PF00806">
    <property type="entry name" value="PUF"/>
    <property type="match status" value="2"/>
</dbReference>
<dbReference type="Gene3D" id="1.25.10.10">
    <property type="entry name" value="Leucine-rich Repeat Variant"/>
    <property type="match status" value="1"/>
</dbReference>
<evidence type="ECO:0000313" key="8">
    <source>
        <dbReference type="EMBL" id="KAJ9607701.1"/>
    </source>
</evidence>
<protein>
    <submittedName>
        <fullName evidence="8">Pumilio y domain member 6</fullName>
    </submittedName>
</protein>
<comment type="caution">
    <text evidence="8">The sequence shown here is derived from an EMBL/GenBank/DDBJ whole genome shotgun (WGS) entry which is preliminary data.</text>
</comment>
<dbReference type="GO" id="GO:0006417">
    <property type="term" value="P:regulation of translation"/>
    <property type="evidence" value="ECO:0007669"/>
    <property type="project" value="TreeGrafter"/>
</dbReference>
<feature type="compositionally biased region" description="Basic and acidic residues" evidence="6">
    <location>
        <begin position="646"/>
        <end position="656"/>
    </location>
</feature>
<dbReference type="InterPro" id="IPR011989">
    <property type="entry name" value="ARM-like"/>
</dbReference>
<evidence type="ECO:0000256" key="4">
    <source>
        <dbReference type="ARBA" id="ARBA00022884"/>
    </source>
</evidence>
<comment type="function">
    <text evidence="5">RNA-binding nucleolar protein required for pre-rRNA processing. Involved in production of 18S rRNA and assembly of small ribosomal subunit.</text>
</comment>
<name>A0AA38X6H8_9EURO</name>
<feature type="region of interest" description="Disordered" evidence="6">
    <location>
        <begin position="620"/>
        <end position="662"/>
    </location>
</feature>
<evidence type="ECO:0000256" key="1">
    <source>
        <dbReference type="ARBA" id="ARBA00022517"/>
    </source>
</evidence>
<dbReference type="EMBL" id="JAPDRK010000011">
    <property type="protein sequence ID" value="KAJ9607701.1"/>
    <property type="molecule type" value="Genomic_DNA"/>
</dbReference>
<dbReference type="AlphaFoldDB" id="A0AA38X6H8"/>
<dbReference type="InterPro" id="IPR016024">
    <property type="entry name" value="ARM-type_fold"/>
</dbReference>
<proteinExistence type="predicted"/>
<evidence type="ECO:0000256" key="6">
    <source>
        <dbReference type="SAM" id="MobiDB-lite"/>
    </source>
</evidence>
<keyword evidence="1" id="KW-0690">Ribosome biogenesis</keyword>
<evidence type="ECO:0000259" key="7">
    <source>
        <dbReference type="Pfam" id="PF08144"/>
    </source>
</evidence>
<evidence type="ECO:0000256" key="2">
    <source>
        <dbReference type="ARBA" id="ARBA00022552"/>
    </source>
</evidence>
<evidence type="ECO:0000256" key="5">
    <source>
        <dbReference type="ARBA" id="ARBA00024893"/>
    </source>
</evidence>
<dbReference type="InterPro" id="IPR012959">
    <property type="entry name" value="CPL_dom"/>
</dbReference>
<accession>A0AA38X6H8</accession>
<keyword evidence="2" id="KW-0698">rRNA processing</keyword>
<dbReference type="GO" id="GO:0003729">
    <property type="term" value="F:mRNA binding"/>
    <property type="evidence" value="ECO:0007669"/>
    <property type="project" value="TreeGrafter"/>
</dbReference>
<gene>
    <name evidence="8" type="primary">puf6</name>
    <name evidence="8" type="ORF">H2200_007779</name>
</gene>
<feature type="compositionally biased region" description="Polar residues" evidence="6">
    <location>
        <begin position="622"/>
        <end position="632"/>
    </location>
</feature>